<feature type="non-terminal residue" evidence="1">
    <location>
        <position position="71"/>
    </location>
</feature>
<proteinExistence type="predicted"/>
<evidence type="ECO:0000313" key="1">
    <source>
        <dbReference type="EMBL" id="SYV92400.1"/>
    </source>
</evidence>
<name>A0A3B0P874_MYCSY</name>
<organism evidence="1 2">
    <name type="scientific">Mycoplasmopsis synoviae</name>
    <name type="common">Mycoplasma synoviae</name>
    <dbReference type="NCBI Taxonomy" id="2109"/>
    <lineage>
        <taxon>Bacteria</taxon>
        <taxon>Bacillati</taxon>
        <taxon>Mycoplasmatota</taxon>
        <taxon>Mycoplasmoidales</taxon>
        <taxon>Metamycoplasmataceae</taxon>
        <taxon>Mycoplasmopsis</taxon>
    </lineage>
</organism>
<dbReference type="Proteomes" id="UP000259328">
    <property type="component" value="Chromosome"/>
</dbReference>
<sequence length="71" mass="8731">MPFNLIQLSYNKLNNIFVTIYNKNYPNERIQYQILLSTFKKVKLNLKSNKENIDYKIPYQYLFNFNSNKTW</sequence>
<gene>
    <name evidence="1" type="ORF">NCTC10124_00118</name>
</gene>
<dbReference type="EMBL" id="LS991953">
    <property type="protein sequence ID" value="SYV92400.1"/>
    <property type="molecule type" value="Genomic_DNA"/>
</dbReference>
<reference evidence="2" key="1">
    <citation type="submission" date="2018-06" db="EMBL/GenBank/DDBJ databases">
        <authorList>
            <consortium name="Pathogen Informatics"/>
        </authorList>
    </citation>
    <scope>NUCLEOTIDE SEQUENCE [LARGE SCALE GENOMIC DNA]</scope>
    <source>
        <strain evidence="2">NCTC10124</strain>
    </source>
</reference>
<dbReference type="AlphaFoldDB" id="A0A3B0P874"/>
<protein>
    <submittedName>
        <fullName evidence="1">Uncharacterized protein</fullName>
    </submittedName>
</protein>
<accession>A0A3B0P874</accession>
<evidence type="ECO:0000313" key="2">
    <source>
        <dbReference type="Proteomes" id="UP000259328"/>
    </source>
</evidence>